<dbReference type="EMBL" id="LXQA010179694">
    <property type="protein sequence ID" value="MCI30446.1"/>
    <property type="molecule type" value="Genomic_DNA"/>
</dbReference>
<sequence length="79" mass="8551">MRPLPPGDPPRPCEQEALMEEEAETEGPLATKVVFPDLTSLHVASAARKSTQAMWTGGPYGRGSRDGGPACYKHVCRQQ</sequence>
<feature type="compositionally biased region" description="Pro residues" evidence="1">
    <location>
        <begin position="1"/>
        <end position="12"/>
    </location>
</feature>
<name>A0A392R3M6_9FABA</name>
<feature type="region of interest" description="Disordered" evidence="1">
    <location>
        <begin position="50"/>
        <end position="69"/>
    </location>
</feature>
<reference evidence="2 3" key="1">
    <citation type="journal article" date="2018" name="Front. Plant Sci.">
        <title>Red Clover (Trifolium pratense) and Zigzag Clover (T. medium) - A Picture of Genomic Similarities and Differences.</title>
        <authorList>
            <person name="Dluhosova J."/>
            <person name="Istvanek J."/>
            <person name="Nedelnik J."/>
            <person name="Repkova J."/>
        </authorList>
    </citation>
    <scope>NUCLEOTIDE SEQUENCE [LARGE SCALE GENOMIC DNA]</scope>
    <source>
        <strain evidence="3">cv. 10/8</strain>
        <tissue evidence="2">Leaf</tissue>
    </source>
</reference>
<feature type="region of interest" description="Disordered" evidence="1">
    <location>
        <begin position="1"/>
        <end position="27"/>
    </location>
</feature>
<dbReference type="Proteomes" id="UP000265520">
    <property type="component" value="Unassembled WGS sequence"/>
</dbReference>
<proteinExistence type="predicted"/>
<accession>A0A392R3M6</accession>
<comment type="caution">
    <text evidence="2">The sequence shown here is derived from an EMBL/GenBank/DDBJ whole genome shotgun (WGS) entry which is preliminary data.</text>
</comment>
<evidence type="ECO:0000256" key="1">
    <source>
        <dbReference type="SAM" id="MobiDB-lite"/>
    </source>
</evidence>
<evidence type="ECO:0000313" key="2">
    <source>
        <dbReference type="EMBL" id="MCI30446.1"/>
    </source>
</evidence>
<dbReference type="AlphaFoldDB" id="A0A392R3M6"/>
<protein>
    <submittedName>
        <fullName evidence="2">Uncharacterized protein</fullName>
    </submittedName>
</protein>
<keyword evidence="3" id="KW-1185">Reference proteome</keyword>
<organism evidence="2 3">
    <name type="scientific">Trifolium medium</name>
    <dbReference type="NCBI Taxonomy" id="97028"/>
    <lineage>
        <taxon>Eukaryota</taxon>
        <taxon>Viridiplantae</taxon>
        <taxon>Streptophyta</taxon>
        <taxon>Embryophyta</taxon>
        <taxon>Tracheophyta</taxon>
        <taxon>Spermatophyta</taxon>
        <taxon>Magnoliopsida</taxon>
        <taxon>eudicotyledons</taxon>
        <taxon>Gunneridae</taxon>
        <taxon>Pentapetalae</taxon>
        <taxon>rosids</taxon>
        <taxon>fabids</taxon>
        <taxon>Fabales</taxon>
        <taxon>Fabaceae</taxon>
        <taxon>Papilionoideae</taxon>
        <taxon>50 kb inversion clade</taxon>
        <taxon>NPAAA clade</taxon>
        <taxon>Hologalegina</taxon>
        <taxon>IRL clade</taxon>
        <taxon>Trifolieae</taxon>
        <taxon>Trifolium</taxon>
    </lineage>
</organism>
<evidence type="ECO:0000313" key="3">
    <source>
        <dbReference type="Proteomes" id="UP000265520"/>
    </source>
</evidence>